<name>A0A1X7V962_AMPQE</name>
<dbReference type="InterPro" id="IPR029058">
    <property type="entry name" value="AB_hydrolase_fold"/>
</dbReference>
<dbReference type="InParanoid" id="A0A1X7V962"/>
<protein>
    <recommendedName>
        <fullName evidence="3">AB hydrolase-1 domain-containing protein</fullName>
    </recommendedName>
</protein>
<dbReference type="EnsemblMetazoa" id="XM_003385076.3">
    <property type="protein sequence ID" value="XP_003385124.1"/>
    <property type="gene ID" value="LOC100641545"/>
</dbReference>
<feature type="region of interest" description="Disordered" evidence="1">
    <location>
        <begin position="1"/>
        <end position="24"/>
    </location>
</feature>
<dbReference type="GO" id="GO:0006660">
    <property type="term" value="P:phosphatidylserine catabolic process"/>
    <property type="evidence" value="ECO:0007669"/>
    <property type="project" value="TreeGrafter"/>
</dbReference>
<dbReference type="EnsemblMetazoa" id="Aqu2.1.36840_001">
    <property type="protein sequence ID" value="Aqu2.1.36840_001"/>
    <property type="gene ID" value="Aqu2.1.36840"/>
</dbReference>
<evidence type="ECO:0000256" key="2">
    <source>
        <dbReference type="SAM" id="Phobius"/>
    </source>
</evidence>
<evidence type="ECO:0000313" key="5">
    <source>
        <dbReference type="Proteomes" id="UP000007879"/>
    </source>
</evidence>
<dbReference type="eggNOG" id="KOG1552">
    <property type="taxonomic scope" value="Eukaryota"/>
</dbReference>
<dbReference type="PANTHER" id="PTHR12277:SF194">
    <property type="entry name" value="FI04476P"/>
    <property type="match status" value="1"/>
</dbReference>
<dbReference type="GO" id="GO:0052651">
    <property type="term" value="P:monoacylglycerol catabolic process"/>
    <property type="evidence" value="ECO:0007669"/>
    <property type="project" value="TreeGrafter"/>
</dbReference>
<dbReference type="OMA" id="HRCELYN"/>
<dbReference type="OrthoDB" id="10249433at2759"/>
<dbReference type="KEGG" id="aqu:100641545"/>
<dbReference type="Pfam" id="PF00561">
    <property type="entry name" value="Abhydrolase_1"/>
    <property type="match status" value="1"/>
</dbReference>
<dbReference type="GO" id="GO:0004622">
    <property type="term" value="F:phosphatidylcholine lysophospholipase activity"/>
    <property type="evidence" value="ECO:0007669"/>
    <property type="project" value="TreeGrafter"/>
</dbReference>
<dbReference type="FunCoup" id="A0A1X7V962">
    <property type="interactions" value="455"/>
</dbReference>
<proteinExistence type="predicted"/>
<keyword evidence="2" id="KW-1133">Transmembrane helix</keyword>
<keyword evidence="5" id="KW-1185">Reference proteome</keyword>
<feature type="transmembrane region" description="Helical" evidence="2">
    <location>
        <begin position="35"/>
        <end position="55"/>
    </location>
</feature>
<dbReference type="GO" id="GO:0005789">
    <property type="term" value="C:endoplasmic reticulum membrane"/>
    <property type="evidence" value="ECO:0007669"/>
    <property type="project" value="TreeGrafter"/>
</dbReference>
<organism evidence="4">
    <name type="scientific">Amphimedon queenslandica</name>
    <name type="common">Sponge</name>
    <dbReference type="NCBI Taxonomy" id="400682"/>
    <lineage>
        <taxon>Eukaryota</taxon>
        <taxon>Metazoa</taxon>
        <taxon>Porifera</taxon>
        <taxon>Demospongiae</taxon>
        <taxon>Heteroscleromorpha</taxon>
        <taxon>Haplosclerida</taxon>
        <taxon>Niphatidae</taxon>
        <taxon>Amphimedon</taxon>
    </lineage>
</organism>
<dbReference type="STRING" id="400682.A0A1X7V962"/>
<feature type="domain" description="AB hydrolase-1" evidence="3">
    <location>
        <begin position="126"/>
        <end position="216"/>
    </location>
</feature>
<reference evidence="5" key="1">
    <citation type="journal article" date="2010" name="Nature">
        <title>The Amphimedon queenslandica genome and the evolution of animal complexity.</title>
        <authorList>
            <person name="Srivastava M."/>
            <person name="Simakov O."/>
            <person name="Chapman J."/>
            <person name="Fahey B."/>
            <person name="Gauthier M.E."/>
            <person name="Mitros T."/>
            <person name="Richards G.S."/>
            <person name="Conaco C."/>
            <person name="Dacre M."/>
            <person name="Hellsten U."/>
            <person name="Larroux C."/>
            <person name="Putnam N.H."/>
            <person name="Stanke M."/>
            <person name="Adamska M."/>
            <person name="Darling A."/>
            <person name="Degnan S.M."/>
            <person name="Oakley T.H."/>
            <person name="Plachetzki D.C."/>
            <person name="Zhai Y."/>
            <person name="Adamski M."/>
            <person name="Calcino A."/>
            <person name="Cummins S.F."/>
            <person name="Goodstein D.M."/>
            <person name="Harris C."/>
            <person name="Jackson D.J."/>
            <person name="Leys S.P."/>
            <person name="Shu S."/>
            <person name="Woodcroft B.J."/>
            <person name="Vervoort M."/>
            <person name="Kosik K.S."/>
            <person name="Manning G."/>
            <person name="Degnan B.M."/>
            <person name="Rokhsar D.S."/>
        </authorList>
    </citation>
    <scope>NUCLEOTIDE SEQUENCE [LARGE SCALE GENOMIC DNA]</scope>
</reference>
<dbReference type="Proteomes" id="UP000007879">
    <property type="component" value="Unassembled WGS sequence"/>
</dbReference>
<evidence type="ECO:0000259" key="3">
    <source>
        <dbReference type="Pfam" id="PF00561"/>
    </source>
</evidence>
<dbReference type="GO" id="GO:0047372">
    <property type="term" value="F:monoacylglycerol lipase activity"/>
    <property type="evidence" value="ECO:0007669"/>
    <property type="project" value="TreeGrafter"/>
</dbReference>
<accession>A0A1X7V962</accession>
<keyword evidence="2" id="KW-0812">Transmembrane</keyword>
<dbReference type="Gene3D" id="3.40.50.1820">
    <property type="entry name" value="alpha/beta hydrolase"/>
    <property type="match status" value="1"/>
</dbReference>
<dbReference type="SUPFAM" id="SSF53474">
    <property type="entry name" value="alpha/beta-Hydrolases"/>
    <property type="match status" value="1"/>
</dbReference>
<dbReference type="AlphaFoldDB" id="A0A1X7V962"/>
<evidence type="ECO:0000256" key="1">
    <source>
        <dbReference type="SAM" id="MobiDB-lite"/>
    </source>
</evidence>
<gene>
    <name evidence="4" type="primary">100641545</name>
</gene>
<dbReference type="InterPro" id="IPR000073">
    <property type="entry name" value="AB_hydrolase_1"/>
</dbReference>
<evidence type="ECO:0000313" key="4">
    <source>
        <dbReference type="EnsemblMetazoa" id="Aqu2.1.36840_001"/>
    </source>
</evidence>
<reference evidence="4" key="2">
    <citation type="submission" date="2017-05" db="UniProtKB">
        <authorList>
            <consortium name="EnsemblMetazoa"/>
        </authorList>
    </citation>
    <scope>IDENTIFICATION</scope>
</reference>
<sequence>MMVRSRKKGSSSASSKHTEGDVSKDRPKQRRLCSFCLKFTVVLLLLYAFAALSFVKCTWIQRELIYVNRLRIPFFSNLSDPSEFGLHHRTKHFFLTHQDSQCKIGVWYVPRVSTTEAPNSLADGYPVVLYLHGNTGTRGTYPRIGVYKYLSEEKNCHVVTFDYQGFGDSDCYPNENNIMEDGLLVWKWIKEMAPNARVYLWGHSLGSGAATHLTLTLQSLGTAPYAVLLDAPFTNMVEAAYNHPFGLPFKPLGEIFYSYMHENHSSIDRILHIECDIMIFHSHNDYIIPYHLGRKLYETAVSKRNSKSGKVTFVNCGDQAHKYNYLSKELRKAVKTFIQ</sequence>
<keyword evidence="2" id="KW-0472">Membrane</keyword>
<dbReference type="PANTHER" id="PTHR12277">
    <property type="entry name" value="ALPHA/BETA HYDROLASE DOMAIN-CONTAINING PROTEIN"/>
    <property type="match status" value="1"/>
</dbReference>